<keyword evidence="7 9" id="KW-0234">DNA repair</keyword>
<sequence length="153" mass="17513">MKAVKKFSVGYLEIESKDGAIIWIKKTDNKVTEDTDDVIEECRKQLNEYFDGKRTEFDFPISYDYGTPFQQEVWDALREIPYGEVISYKELATRVRTEHHSRAVANANGKNPISIVVPCHRVIESSGGLGGYSSGLDMKRHLLKLEDIELQKK</sequence>
<keyword evidence="3 9" id="KW-0963">Cytoplasm</keyword>
<evidence type="ECO:0000256" key="7">
    <source>
        <dbReference type="ARBA" id="ARBA00023204"/>
    </source>
</evidence>
<dbReference type="GO" id="GO:0003908">
    <property type="term" value="F:methylated-DNA-[protein]-cysteine S-methyltransferase activity"/>
    <property type="evidence" value="ECO:0007669"/>
    <property type="project" value="UniProtKB-UniRule"/>
</dbReference>
<dbReference type="CDD" id="cd06445">
    <property type="entry name" value="ATase"/>
    <property type="match status" value="1"/>
</dbReference>
<reference evidence="12 13" key="1">
    <citation type="submission" date="2020-07" db="EMBL/GenBank/DDBJ databases">
        <authorList>
            <person name="Criscuolo A."/>
        </authorList>
    </citation>
    <scope>NUCLEOTIDE SEQUENCE [LARGE SCALE GENOMIC DNA]</scope>
    <source>
        <strain evidence="13">CIP 111030</strain>
    </source>
</reference>
<dbReference type="InterPro" id="IPR036631">
    <property type="entry name" value="MGMT_N_sf"/>
</dbReference>
<organism evidence="12 13">
    <name type="scientific">Phocicoccus schoeneichii</name>
    <dbReference type="NCBI Taxonomy" id="1812261"/>
    <lineage>
        <taxon>Bacteria</taxon>
        <taxon>Bacillati</taxon>
        <taxon>Bacillota</taxon>
        <taxon>Bacilli</taxon>
        <taxon>Bacillales</taxon>
        <taxon>Salinicoccaceae</taxon>
        <taxon>Phocicoccus</taxon>
    </lineage>
</organism>
<dbReference type="GO" id="GO:0032259">
    <property type="term" value="P:methylation"/>
    <property type="evidence" value="ECO:0007669"/>
    <property type="project" value="UniProtKB-KW"/>
</dbReference>
<dbReference type="HAMAP" id="MF_00772">
    <property type="entry name" value="OGT"/>
    <property type="match status" value="1"/>
</dbReference>
<evidence type="ECO:0000259" key="10">
    <source>
        <dbReference type="Pfam" id="PF01035"/>
    </source>
</evidence>
<evidence type="ECO:0000313" key="13">
    <source>
        <dbReference type="Proteomes" id="UP000521032"/>
    </source>
</evidence>
<feature type="domain" description="Methylated-DNA-[protein]-cysteine S-methyltransferase DNA binding" evidence="10">
    <location>
        <begin position="68"/>
        <end position="147"/>
    </location>
</feature>
<keyword evidence="4 9" id="KW-0489">Methyltransferase</keyword>
<comment type="similarity">
    <text evidence="2 9">Belongs to the MGMT family.</text>
</comment>
<evidence type="ECO:0000259" key="11">
    <source>
        <dbReference type="Pfam" id="PF02870"/>
    </source>
</evidence>
<dbReference type="RefSeq" id="WP_186088299.1">
    <property type="nucleotide sequence ID" value="NZ_BMDB01000001.1"/>
</dbReference>
<dbReference type="PANTHER" id="PTHR10815:SF13">
    <property type="entry name" value="METHYLATED-DNA--PROTEIN-CYSTEINE METHYLTRANSFERASE"/>
    <property type="match status" value="1"/>
</dbReference>
<dbReference type="AlphaFoldDB" id="A0A6V7RL46"/>
<evidence type="ECO:0000256" key="9">
    <source>
        <dbReference type="HAMAP-Rule" id="MF_00772"/>
    </source>
</evidence>
<dbReference type="EC" id="2.1.1.63" evidence="9"/>
<dbReference type="PANTHER" id="PTHR10815">
    <property type="entry name" value="METHYLATED-DNA--PROTEIN-CYSTEINE METHYLTRANSFERASE"/>
    <property type="match status" value="1"/>
</dbReference>
<comment type="subcellular location">
    <subcellularLocation>
        <location evidence="9">Cytoplasm</location>
    </subcellularLocation>
</comment>
<dbReference type="Pfam" id="PF02870">
    <property type="entry name" value="Methyltransf_1N"/>
    <property type="match status" value="1"/>
</dbReference>
<protein>
    <recommendedName>
        <fullName evidence="9">Methylated-DNA--protein-cysteine methyltransferase</fullName>
        <ecNumber evidence="9">2.1.1.63</ecNumber>
    </recommendedName>
    <alternativeName>
        <fullName evidence="9">6-O-methylguanine-DNA methyltransferase</fullName>
        <shortName evidence="9">MGMT</shortName>
    </alternativeName>
    <alternativeName>
        <fullName evidence="9">O-6-methylguanine-DNA-alkyltransferase</fullName>
    </alternativeName>
</protein>
<dbReference type="InterPro" id="IPR001497">
    <property type="entry name" value="MethylDNA_cys_MeTrfase_AS"/>
</dbReference>
<keyword evidence="6 9" id="KW-0227">DNA damage</keyword>
<dbReference type="InterPro" id="IPR023546">
    <property type="entry name" value="MGMT"/>
</dbReference>
<comment type="catalytic activity">
    <reaction evidence="8 9">
        <text>a 6-O-methyl-2'-deoxyguanosine in DNA + L-cysteinyl-[protein] = S-methyl-L-cysteinyl-[protein] + a 2'-deoxyguanosine in DNA</text>
        <dbReference type="Rhea" id="RHEA:24000"/>
        <dbReference type="Rhea" id="RHEA-COMP:10131"/>
        <dbReference type="Rhea" id="RHEA-COMP:10132"/>
        <dbReference type="Rhea" id="RHEA-COMP:11367"/>
        <dbReference type="Rhea" id="RHEA-COMP:11368"/>
        <dbReference type="ChEBI" id="CHEBI:29950"/>
        <dbReference type="ChEBI" id="CHEBI:82612"/>
        <dbReference type="ChEBI" id="CHEBI:85445"/>
        <dbReference type="ChEBI" id="CHEBI:85448"/>
        <dbReference type="EC" id="2.1.1.63"/>
    </reaction>
</comment>
<comment type="miscellaneous">
    <text evidence="9">This enzyme catalyzes only one turnover and therefore is not strictly catalytic. According to one definition, an enzyme is a biocatalyst that acts repeatedly and over many reaction cycles.</text>
</comment>
<dbReference type="Pfam" id="PF01035">
    <property type="entry name" value="DNA_binding_1"/>
    <property type="match status" value="1"/>
</dbReference>
<dbReference type="NCBIfam" id="TIGR00589">
    <property type="entry name" value="ogt"/>
    <property type="match status" value="1"/>
</dbReference>
<feature type="domain" description="Methylguanine DNA methyltransferase ribonuclease-like" evidence="11">
    <location>
        <begin position="6"/>
        <end position="62"/>
    </location>
</feature>
<dbReference type="SUPFAM" id="SSF53155">
    <property type="entry name" value="Methylated DNA-protein cysteine methyltransferase domain"/>
    <property type="match status" value="1"/>
</dbReference>
<accession>A0A6V7RL46</accession>
<dbReference type="InterPro" id="IPR008332">
    <property type="entry name" value="MethylG_MeTrfase_N"/>
</dbReference>
<dbReference type="PROSITE" id="PS00374">
    <property type="entry name" value="MGMT"/>
    <property type="match status" value="1"/>
</dbReference>
<dbReference type="FunFam" id="1.10.10.10:FF:000214">
    <property type="entry name" value="Methylated-DNA--protein-cysteine methyltransferase"/>
    <property type="match status" value="1"/>
</dbReference>
<dbReference type="InterPro" id="IPR014048">
    <property type="entry name" value="MethylDNA_cys_MeTrfase_DNA-bd"/>
</dbReference>
<evidence type="ECO:0000256" key="2">
    <source>
        <dbReference type="ARBA" id="ARBA00008711"/>
    </source>
</evidence>
<evidence type="ECO:0000256" key="8">
    <source>
        <dbReference type="ARBA" id="ARBA00049348"/>
    </source>
</evidence>
<dbReference type="Gene3D" id="1.10.10.10">
    <property type="entry name" value="Winged helix-like DNA-binding domain superfamily/Winged helix DNA-binding domain"/>
    <property type="match status" value="1"/>
</dbReference>
<evidence type="ECO:0000256" key="1">
    <source>
        <dbReference type="ARBA" id="ARBA00001286"/>
    </source>
</evidence>
<keyword evidence="5 9" id="KW-0808">Transferase</keyword>
<feature type="active site" description="Nucleophile; methyl group acceptor" evidence="9">
    <location>
        <position position="119"/>
    </location>
</feature>
<name>A0A6V7RL46_9BACL</name>
<dbReference type="SUPFAM" id="SSF46767">
    <property type="entry name" value="Methylated DNA-protein cysteine methyltransferase, C-terminal domain"/>
    <property type="match status" value="1"/>
</dbReference>
<comment type="catalytic activity">
    <reaction evidence="1 9">
        <text>a 4-O-methyl-thymidine in DNA + L-cysteinyl-[protein] = a thymidine in DNA + S-methyl-L-cysteinyl-[protein]</text>
        <dbReference type="Rhea" id="RHEA:53428"/>
        <dbReference type="Rhea" id="RHEA-COMP:10131"/>
        <dbReference type="Rhea" id="RHEA-COMP:10132"/>
        <dbReference type="Rhea" id="RHEA-COMP:13555"/>
        <dbReference type="Rhea" id="RHEA-COMP:13556"/>
        <dbReference type="ChEBI" id="CHEBI:29950"/>
        <dbReference type="ChEBI" id="CHEBI:82612"/>
        <dbReference type="ChEBI" id="CHEBI:137386"/>
        <dbReference type="ChEBI" id="CHEBI:137387"/>
        <dbReference type="EC" id="2.1.1.63"/>
    </reaction>
</comment>
<dbReference type="Gene3D" id="3.30.160.70">
    <property type="entry name" value="Methylated DNA-protein cysteine methyltransferase domain"/>
    <property type="match status" value="1"/>
</dbReference>
<proteinExistence type="inferred from homology"/>
<dbReference type="GO" id="GO:0006307">
    <property type="term" value="P:DNA alkylation repair"/>
    <property type="evidence" value="ECO:0007669"/>
    <property type="project" value="UniProtKB-UniRule"/>
</dbReference>
<gene>
    <name evidence="12" type="primary">ogt</name>
    <name evidence="12" type="ORF">JEOSCH030_01490</name>
</gene>
<comment type="caution">
    <text evidence="12">The sequence shown here is derived from an EMBL/GenBank/DDBJ whole genome shotgun (WGS) entry which is preliminary data.</text>
</comment>
<evidence type="ECO:0000256" key="5">
    <source>
        <dbReference type="ARBA" id="ARBA00022679"/>
    </source>
</evidence>
<dbReference type="Proteomes" id="UP000521032">
    <property type="component" value="Unassembled WGS sequence"/>
</dbReference>
<dbReference type="InterPro" id="IPR036217">
    <property type="entry name" value="MethylDNA_cys_MeTrfase_DNAb"/>
</dbReference>
<dbReference type="GO" id="GO:0005737">
    <property type="term" value="C:cytoplasm"/>
    <property type="evidence" value="ECO:0007669"/>
    <property type="project" value="UniProtKB-SubCell"/>
</dbReference>
<comment type="function">
    <text evidence="9">Involved in the cellular defense against the biological effects of O6-methylguanine (O6-MeG) and O4-methylthymine (O4-MeT) in DNA. Repairs the methylated nucleobase in DNA by stoichiometrically transferring the methyl group to a cysteine residue in the enzyme. This is a suicide reaction: the enzyme is irreversibly inactivated.</text>
</comment>
<evidence type="ECO:0000256" key="6">
    <source>
        <dbReference type="ARBA" id="ARBA00022763"/>
    </source>
</evidence>
<evidence type="ECO:0000256" key="3">
    <source>
        <dbReference type="ARBA" id="ARBA00022490"/>
    </source>
</evidence>
<evidence type="ECO:0000256" key="4">
    <source>
        <dbReference type="ARBA" id="ARBA00022603"/>
    </source>
</evidence>
<keyword evidence="13" id="KW-1185">Reference proteome</keyword>
<dbReference type="EMBL" id="CAJEWE010000010">
    <property type="protein sequence ID" value="CAD2078287.1"/>
    <property type="molecule type" value="Genomic_DNA"/>
</dbReference>
<evidence type="ECO:0000313" key="12">
    <source>
        <dbReference type="EMBL" id="CAD2078287.1"/>
    </source>
</evidence>
<dbReference type="InterPro" id="IPR036388">
    <property type="entry name" value="WH-like_DNA-bd_sf"/>
</dbReference>